<accession>A0A935T662</accession>
<evidence type="ECO:0000313" key="3">
    <source>
        <dbReference type="EMBL" id="MBK7953715.1"/>
    </source>
</evidence>
<evidence type="ECO:0000259" key="2">
    <source>
        <dbReference type="Pfam" id="PF13511"/>
    </source>
</evidence>
<gene>
    <name evidence="3" type="ORF">IPK02_06955</name>
</gene>
<dbReference type="Pfam" id="PF13511">
    <property type="entry name" value="DUF4124"/>
    <property type="match status" value="1"/>
</dbReference>
<organism evidence="3 4">
    <name type="scientific">Candidatus Accumulibacter affinis</name>
    <dbReference type="NCBI Taxonomy" id="2954384"/>
    <lineage>
        <taxon>Bacteria</taxon>
        <taxon>Pseudomonadati</taxon>
        <taxon>Pseudomonadota</taxon>
        <taxon>Betaproteobacteria</taxon>
        <taxon>Candidatus Accumulibacter</taxon>
    </lineage>
</organism>
<evidence type="ECO:0000256" key="1">
    <source>
        <dbReference type="SAM" id="MobiDB-lite"/>
    </source>
</evidence>
<protein>
    <submittedName>
        <fullName evidence="3">DUF4124 domain-containing protein</fullName>
    </submittedName>
</protein>
<feature type="domain" description="DUF4124" evidence="2">
    <location>
        <begin position="10"/>
        <end position="57"/>
    </location>
</feature>
<comment type="caution">
    <text evidence="3">The sequence shown here is derived from an EMBL/GenBank/DDBJ whole genome shotgun (WGS) entry which is preliminary data.</text>
</comment>
<feature type="compositionally biased region" description="Polar residues" evidence="1">
    <location>
        <begin position="47"/>
        <end position="67"/>
    </location>
</feature>
<dbReference type="InterPro" id="IPR025392">
    <property type="entry name" value="DUF4124"/>
</dbReference>
<feature type="compositionally biased region" description="Basic and acidic residues" evidence="1">
    <location>
        <begin position="68"/>
        <end position="98"/>
    </location>
</feature>
<evidence type="ECO:0000313" key="4">
    <source>
        <dbReference type="Proteomes" id="UP000706151"/>
    </source>
</evidence>
<dbReference type="Proteomes" id="UP000706151">
    <property type="component" value="Unassembled WGS sequence"/>
</dbReference>
<feature type="region of interest" description="Disordered" evidence="1">
    <location>
        <begin position="38"/>
        <end position="98"/>
    </location>
</feature>
<dbReference type="AlphaFoldDB" id="A0A935T662"/>
<name>A0A935T662_9PROT</name>
<dbReference type="EMBL" id="JADJOT010000007">
    <property type="protein sequence ID" value="MBK7953715.1"/>
    <property type="molecule type" value="Genomic_DNA"/>
</dbReference>
<sequence length="154" mass="17440">MHKELLLLILLALAAASWGASFYKWVDEKGVTHFSELPPPGGRAQEVQKQVNSPATSDAGTTPATKNWQEKETEFRRRQIDRAEAARKQEEKESAAKHFQDRCMVARRSLRDIENASAVSTTNDKGERVYLDDQARAAEIQRRKKEIEANCDGR</sequence>
<reference evidence="3 4" key="1">
    <citation type="submission" date="2020-10" db="EMBL/GenBank/DDBJ databases">
        <title>Connecting structure to function with the recovery of over 1000 high-quality activated sludge metagenome-assembled genomes encoding full-length rRNA genes using long-read sequencing.</title>
        <authorList>
            <person name="Singleton C.M."/>
            <person name="Petriglieri F."/>
            <person name="Kristensen J.M."/>
            <person name="Kirkegaard R.H."/>
            <person name="Michaelsen T.Y."/>
            <person name="Andersen M.H."/>
            <person name="Karst S.M."/>
            <person name="Dueholm M.S."/>
            <person name="Nielsen P.H."/>
            <person name="Albertsen M."/>
        </authorList>
    </citation>
    <scope>NUCLEOTIDE SEQUENCE [LARGE SCALE GENOMIC DNA]</scope>
    <source>
        <strain evidence="3">Fred_18-Q3-R57-64_BAT3C.720</strain>
    </source>
</reference>
<proteinExistence type="predicted"/>